<organism evidence="1 2">
    <name type="scientific">Amorphotheca resinae ATCC 22711</name>
    <dbReference type="NCBI Taxonomy" id="857342"/>
    <lineage>
        <taxon>Eukaryota</taxon>
        <taxon>Fungi</taxon>
        <taxon>Dikarya</taxon>
        <taxon>Ascomycota</taxon>
        <taxon>Pezizomycotina</taxon>
        <taxon>Leotiomycetes</taxon>
        <taxon>Helotiales</taxon>
        <taxon>Amorphothecaceae</taxon>
        <taxon>Amorphotheca</taxon>
    </lineage>
</organism>
<evidence type="ECO:0000313" key="2">
    <source>
        <dbReference type="Proteomes" id="UP000241818"/>
    </source>
</evidence>
<keyword evidence="2" id="KW-1185">Reference proteome</keyword>
<evidence type="ECO:0000313" key="1">
    <source>
        <dbReference type="EMBL" id="PSS13017.1"/>
    </source>
</evidence>
<dbReference type="Proteomes" id="UP000241818">
    <property type="component" value="Unassembled WGS sequence"/>
</dbReference>
<dbReference type="InParanoid" id="A0A2T3AWF9"/>
<dbReference type="AlphaFoldDB" id="A0A2T3AWF9"/>
<proteinExistence type="predicted"/>
<dbReference type="RefSeq" id="XP_024719008.1">
    <property type="nucleotide sequence ID" value="XM_024865378.1"/>
</dbReference>
<protein>
    <submittedName>
        <fullName evidence="1">Uncharacterized protein</fullName>
    </submittedName>
</protein>
<accession>A0A2T3AWF9</accession>
<name>A0A2T3AWF9_AMORE</name>
<dbReference type="GeneID" id="36573459"/>
<reference evidence="1 2" key="1">
    <citation type="journal article" date="2018" name="New Phytol.">
        <title>Comparative genomics and transcriptomics depict ericoid mycorrhizal fungi as versatile saprotrophs and plant mutualists.</title>
        <authorList>
            <person name="Martino E."/>
            <person name="Morin E."/>
            <person name="Grelet G.A."/>
            <person name="Kuo A."/>
            <person name="Kohler A."/>
            <person name="Daghino S."/>
            <person name="Barry K.W."/>
            <person name="Cichocki N."/>
            <person name="Clum A."/>
            <person name="Dockter R.B."/>
            <person name="Hainaut M."/>
            <person name="Kuo R.C."/>
            <person name="LaButti K."/>
            <person name="Lindahl B.D."/>
            <person name="Lindquist E.A."/>
            <person name="Lipzen A."/>
            <person name="Khouja H.R."/>
            <person name="Magnuson J."/>
            <person name="Murat C."/>
            <person name="Ohm R.A."/>
            <person name="Singer S.W."/>
            <person name="Spatafora J.W."/>
            <person name="Wang M."/>
            <person name="Veneault-Fourrey C."/>
            <person name="Henrissat B."/>
            <person name="Grigoriev I.V."/>
            <person name="Martin F.M."/>
            <person name="Perotto S."/>
        </authorList>
    </citation>
    <scope>NUCLEOTIDE SEQUENCE [LARGE SCALE GENOMIC DNA]</scope>
    <source>
        <strain evidence="1 2">ATCC 22711</strain>
    </source>
</reference>
<dbReference type="EMBL" id="KZ679014">
    <property type="protein sequence ID" value="PSS13017.1"/>
    <property type="molecule type" value="Genomic_DNA"/>
</dbReference>
<sequence length="72" mass="8002">MTTYSTRSCVSGTAIVSQWLLRACFGASVCDFNVSRGDPIVREGGVGRETQMCGEIPKVRKRWGCQWKEFAP</sequence>
<gene>
    <name evidence="1" type="ORF">M430DRAFT_263685</name>
</gene>